<dbReference type="Pfam" id="PF03941">
    <property type="entry name" value="INCENP_ARK-bind"/>
    <property type="match status" value="1"/>
</dbReference>
<dbReference type="Gene3D" id="3.90.79.10">
    <property type="entry name" value="Nucleoside Triphosphate Pyrophosphohydrolase"/>
    <property type="match status" value="1"/>
</dbReference>
<dbReference type="GO" id="GO:0140933">
    <property type="term" value="F:5'-(N(7)-methylguanosine 5'-triphospho)-[mRNA] hydrolase activity"/>
    <property type="evidence" value="ECO:0007669"/>
    <property type="project" value="InterPro"/>
</dbReference>
<dbReference type="SUPFAM" id="SSF140586">
    <property type="entry name" value="Dcp2 domain-like"/>
    <property type="match status" value="1"/>
</dbReference>
<comment type="subcellular location">
    <subcellularLocation>
        <location evidence="3">Cytoplasm</location>
        <location evidence="3">Cytoskeleton</location>
        <location evidence="3">Spindle</location>
    </subcellularLocation>
    <subcellularLocation>
        <location evidence="2">Nucleus</location>
    </subcellularLocation>
</comment>
<dbReference type="Proteomes" id="UP000219338">
    <property type="component" value="Unassembled WGS sequence"/>
</dbReference>
<proteinExistence type="inferred from homology"/>
<feature type="compositionally biased region" description="Low complexity" evidence="13">
    <location>
        <begin position="1521"/>
        <end position="1543"/>
    </location>
</feature>
<dbReference type="SMART" id="SM01125">
    <property type="entry name" value="DCP2"/>
    <property type="match status" value="1"/>
</dbReference>
<dbReference type="Gene3D" id="6.10.250.2990">
    <property type="match status" value="1"/>
</dbReference>
<gene>
    <name evidence="15" type="ORF">ARMOST_08971</name>
</gene>
<evidence type="ECO:0000256" key="5">
    <source>
        <dbReference type="ARBA" id="ARBA00010042"/>
    </source>
</evidence>
<feature type="domain" description="Nudix hydrolase" evidence="14">
    <location>
        <begin position="1240"/>
        <end position="1369"/>
    </location>
</feature>
<evidence type="ECO:0000256" key="13">
    <source>
        <dbReference type="SAM" id="MobiDB-lite"/>
    </source>
</evidence>
<dbReference type="InterPro" id="IPR000086">
    <property type="entry name" value="NUDIX_hydrolase_dom"/>
</dbReference>
<comment type="similarity">
    <text evidence="4">Belongs to the Nudix hydrolase family. DCP2 subfamily.</text>
</comment>
<dbReference type="PANTHER" id="PTHR23114:SF17">
    <property type="entry name" value="M7GPPPN-MRNA HYDROLASE"/>
    <property type="match status" value="1"/>
</dbReference>
<keyword evidence="12" id="KW-0539">Nucleus</keyword>
<feature type="compositionally biased region" description="Basic and acidic residues" evidence="13">
    <location>
        <begin position="895"/>
        <end position="986"/>
    </location>
</feature>
<dbReference type="PROSITE" id="PS51462">
    <property type="entry name" value="NUDIX"/>
    <property type="match status" value="1"/>
</dbReference>
<evidence type="ECO:0000256" key="12">
    <source>
        <dbReference type="ARBA" id="ARBA00023242"/>
    </source>
</evidence>
<dbReference type="SUPFAM" id="SSF55811">
    <property type="entry name" value="Nudix"/>
    <property type="match status" value="1"/>
</dbReference>
<evidence type="ECO:0000256" key="4">
    <source>
        <dbReference type="ARBA" id="ARBA00005279"/>
    </source>
</evidence>
<feature type="compositionally biased region" description="Low complexity" evidence="13">
    <location>
        <begin position="278"/>
        <end position="291"/>
    </location>
</feature>
<dbReference type="Pfam" id="PF05026">
    <property type="entry name" value="DCP2"/>
    <property type="match status" value="1"/>
</dbReference>
<dbReference type="InterPro" id="IPR020084">
    <property type="entry name" value="NUDIX_hydrolase_CS"/>
</dbReference>
<dbReference type="GO" id="GO:0005634">
    <property type="term" value="C:nucleus"/>
    <property type="evidence" value="ECO:0007669"/>
    <property type="project" value="UniProtKB-SubCell"/>
</dbReference>
<feature type="region of interest" description="Disordered" evidence="13">
    <location>
        <begin position="1616"/>
        <end position="1639"/>
    </location>
</feature>
<keyword evidence="6" id="KW-0963">Cytoplasm</keyword>
<evidence type="ECO:0000259" key="14">
    <source>
        <dbReference type="PROSITE" id="PS51462"/>
    </source>
</evidence>
<dbReference type="GO" id="GO:0000290">
    <property type="term" value="P:deadenylation-dependent decapping of nuclear-transcribed mRNA"/>
    <property type="evidence" value="ECO:0007669"/>
    <property type="project" value="InterPro"/>
</dbReference>
<dbReference type="GO" id="GO:0005819">
    <property type="term" value="C:spindle"/>
    <property type="evidence" value="ECO:0007669"/>
    <property type="project" value="UniProtKB-SubCell"/>
</dbReference>
<evidence type="ECO:0000256" key="1">
    <source>
        <dbReference type="ARBA" id="ARBA00001936"/>
    </source>
</evidence>
<accession>A0A284RA45</accession>
<dbReference type="Pfam" id="PF00293">
    <property type="entry name" value="NUDIX"/>
    <property type="match status" value="1"/>
</dbReference>
<comment type="cofactor">
    <cofactor evidence="1">
        <name>Mn(2+)</name>
        <dbReference type="ChEBI" id="CHEBI:29035"/>
    </cofactor>
</comment>
<keyword evidence="9" id="KW-0694">RNA-binding</keyword>
<feature type="region of interest" description="Disordered" evidence="13">
    <location>
        <begin position="1395"/>
        <end position="1436"/>
    </location>
</feature>
<feature type="compositionally biased region" description="Polar residues" evidence="13">
    <location>
        <begin position="616"/>
        <end position="627"/>
    </location>
</feature>
<keyword evidence="10" id="KW-0464">Manganese</keyword>
<evidence type="ECO:0000256" key="6">
    <source>
        <dbReference type="ARBA" id="ARBA00022490"/>
    </source>
</evidence>
<dbReference type="PANTHER" id="PTHR23114">
    <property type="entry name" value="M7GPPPN-MRNA HYDROLASE"/>
    <property type="match status" value="1"/>
</dbReference>
<feature type="region of interest" description="Disordered" evidence="13">
    <location>
        <begin position="249"/>
        <end position="342"/>
    </location>
</feature>
<evidence type="ECO:0000256" key="2">
    <source>
        <dbReference type="ARBA" id="ARBA00004123"/>
    </source>
</evidence>
<protein>
    <recommendedName>
        <fullName evidence="14">Nudix hydrolase domain-containing protein</fullName>
    </recommendedName>
</protein>
<dbReference type="InterPro" id="IPR036189">
    <property type="entry name" value="DCP2_BoxA_sf"/>
</dbReference>
<dbReference type="OrthoDB" id="6123at2759"/>
<feature type="region of interest" description="Disordered" evidence="13">
    <location>
        <begin position="1471"/>
        <end position="1548"/>
    </location>
</feature>
<comment type="similarity">
    <text evidence="5">Belongs to the INCENP family.</text>
</comment>
<name>A0A284RA45_ARMOS</name>
<dbReference type="InterPro" id="IPR044099">
    <property type="entry name" value="Dcp2_NUDIX"/>
</dbReference>
<organism evidence="15 16">
    <name type="scientific">Armillaria ostoyae</name>
    <name type="common">Armillaria root rot fungus</name>
    <dbReference type="NCBI Taxonomy" id="47428"/>
    <lineage>
        <taxon>Eukaryota</taxon>
        <taxon>Fungi</taxon>
        <taxon>Dikarya</taxon>
        <taxon>Basidiomycota</taxon>
        <taxon>Agaricomycotina</taxon>
        <taxon>Agaricomycetes</taxon>
        <taxon>Agaricomycetidae</taxon>
        <taxon>Agaricales</taxon>
        <taxon>Marasmiineae</taxon>
        <taxon>Physalacriaceae</taxon>
        <taxon>Armillaria</taxon>
    </lineage>
</organism>
<dbReference type="CDD" id="cd03672">
    <property type="entry name" value="NUDIX_Dcp2p_Nudt20"/>
    <property type="match status" value="1"/>
</dbReference>
<dbReference type="InterPro" id="IPR005635">
    <property type="entry name" value="Inner_centromere_prot_ARK-bd"/>
</dbReference>
<feature type="compositionally biased region" description="Polar residues" evidence="13">
    <location>
        <begin position="1476"/>
        <end position="1492"/>
    </location>
</feature>
<feature type="region of interest" description="Disordered" evidence="13">
    <location>
        <begin position="1057"/>
        <end position="1081"/>
    </location>
</feature>
<evidence type="ECO:0000256" key="3">
    <source>
        <dbReference type="ARBA" id="ARBA00004186"/>
    </source>
</evidence>
<feature type="region of interest" description="Disordered" evidence="13">
    <location>
        <begin position="104"/>
        <end position="135"/>
    </location>
</feature>
<feature type="region of interest" description="Disordered" evidence="13">
    <location>
        <begin position="666"/>
        <end position="691"/>
    </location>
</feature>
<dbReference type="STRING" id="47428.A0A284RA45"/>
<dbReference type="FunFam" id="3.90.79.10:FF:000003">
    <property type="entry name" value="M7GpppN-mRNA hydrolase isoform 2"/>
    <property type="match status" value="1"/>
</dbReference>
<dbReference type="EMBL" id="FUEG01000006">
    <property type="protein sequence ID" value="SJL05621.1"/>
    <property type="molecule type" value="Genomic_DNA"/>
</dbReference>
<reference evidence="16" key="1">
    <citation type="journal article" date="2017" name="Nat. Ecol. Evol.">
        <title>Genome expansion and lineage-specific genetic innovations in the forest pathogenic fungi Armillaria.</title>
        <authorList>
            <person name="Sipos G."/>
            <person name="Prasanna A.N."/>
            <person name="Walter M.C."/>
            <person name="O'Connor E."/>
            <person name="Balint B."/>
            <person name="Krizsan K."/>
            <person name="Kiss B."/>
            <person name="Hess J."/>
            <person name="Varga T."/>
            <person name="Slot J."/>
            <person name="Riley R."/>
            <person name="Boka B."/>
            <person name="Rigling D."/>
            <person name="Barry K."/>
            <person name="Lee J."/>
            <person name="Mihaltcheva S."/>
            <person name="LaButti K."/>
            <person name="Lipzen A."/>
            <person name="Waldron R."/>
            <person name="Moloney N.M."/>
            <person name="Sperisen C."/>
            <person name="Kredics L."/>
            <person name="Vagvoelgyi C."/>
            <person name="Patrignani A."/>
            <person name="Fitzpatrick D."/>
            <person name="Nagy I."/>
            <person name="Doyle S."/>
            <person name="Anderson J.B."/>
            <person name="Grigoriev I.V."/>
            <person name="Gueldener U."/>
            <person name="Muensterkoetter M."/>
            <person name="Nagy L.G."/>
        </authorList>
    </citation>
    <scope>NUCLEOTIDE SEQUENCE [LARGE SCALE GENOMIC DNA]</scope>
    <source>
        <strain evidence="16">C18/9</strain>
    </source>
</reference>
<keyword evidence="8" id="KW-0378">Hydrolase</keyword>
<dbReference type="GO" id="GO:0000932">
    <property type="term" value="C:P-body"/>
    <property type="evidence" value="ECO:0007669"/>
    <property type="project" value="TreeGrafter"/>
</dbReference>
<evidence type="ECO:0000256" key="9">
    <source>
        <dbReference type="ARBA" id="ARBA00022884"/>
    </source>
</evidence>
<dbReference type="OMA" id="LAWCNTI"/>
<feature type="compositionally biased region" description="Polar residues" evidence="13">
    <location>
        <begin position="1616"/>
        <end position="1626"/>
    </location>
</feature>
<dbReference type="Gene3D" id="1.10.10.1050">
    <property type="entry name" value="Dcp2, box A domain"/>
    <property type="match status" value="1"/>
</dbReference>
<feature type="compositionally biased region" description="Pro residues" evidence="13">
    <location>
        <begin position="268"/>
        <end position="277"/>
    </location>
</feature>
<dbReference type="InterPro" id="IPR007722">
    <property type="entry name" value="DCP2_BoxA"/>
</dbReference>
<evidence type="ECO:0000313" key="15">
    <source>
        <dbReference type="EMBL" id="SJL05621.1"/>
    </source>
</evidence>
<dbReference type="InterPro" id="IPR015797">
    <property type="entry name" value="NUDIX_hydrolase-like_dom_sf"/>
</dbReference>
<keyword evidence="7" id="KW-0479">Metal-binding</keyword>
<dbReference type="PROSITE" id="PS00893">
    <property type="entry name" value="NUDIX_BOX"/>
    <property type="match status" value="1"/>
</dbReference>
<evidence type="ECO:0000256" key="11">
    <source>
        <dbReference type="ARBA" id="ARBA00023212"/>
    </source>
</evidence>
<evidence type="ECO:0000313" key="16">
    <source>
        <dbReference type="Proteomes" id="UP000219338"/>
    </source>
</evidence>
<evidence type="ECO:0000256" key="7">
    <source>
        <dbReference type="ARBA" id="ARBA00022723"/>
    </source>
</evidence>
<feature type="compositionally biased region" description="Basic and acidic residues" evidence="13">
    <location>
        <begin position="110"/>
        <end position="120"/>
    </location>
</feature>
<evidence type="ECO:0000256" key="8">
    <source>
        <dbReference type="ARBA" id="ARBA00022801"/>
    </source>
</evidence>
<dbReference type="GO" id="GO:0000184">
    <property type="term" value="P:nuclear-transcribed mRNA catabolic process, nonsense-mediated decay"/>
    <property type="evidence" value="ECO:0007669"/>
    <property type="project" value="InterPro"/>
</dbReference>
<evidence type="ECO:0000256" key="10">
    <source>
        <dbReference type="ARBA" id="ARBA00023211"/>
    </source>
</evidence>
<sequence length="1814" mass="198054">MSQAGLLKWGNDIRQSMANDPGRQFFRDQIQMHGFLFLDDYLDNILAGARQDALIDLVKTPSRKKAVTKQPRTASKLKNVVAVLFNDDGDKENASPVNSFHHTLLQTKSKSPERRVDENVSPRPPLGPRSMHPEDDIWPLSEAATPPNVTVQAISRTNPFQGYQAETVLPVPSMSDQNELSVIAEDEEPAERSRSSVRIAEKLATITEPEPTDIDIDACLSHTSHNTSQTGSTSASADTFHSIILDSPSLTPHSCAKDDVPPLSRLSSPPPLPPPPSVLDLPDLSVLESVDTQTHHPTAGTTDEHYGESAEPEFGQDGTDPDVAPAEVSQQQSTVPRFPSLPAPVPLHKSVRGMEQQLPAINPITPGAALGDKRTSWLKKAREAKALDVGGRNPSNVTLTGTGIHNTLKRKSSEFFSGALTELSDEKHKVAKSTETDTAPLQLRKDSLDNDVSEHIMPIQRPEDPSLGTTGKSEDMLGQFKKTVEGFRTRVGQSIGKSLATAAAATLAEARAAAEARVVEKNSQQEDDTQALGPVATTKDPSHPDIQGSLTSTPVETGPSVIEPTPSTRTGERLSISELVATSEKTAVFKEKIYASVFQPPSATTVSSHIAHDSSGAPSSLASTTNRPLPVFSKAQPVFRPPSPKPVFKAGPSGVKSTAFSTPASMSLGLAPRLPSPPAPHKLNPLSAQSTMESLASDAIFDSQNDRTSWLPSTQDTEYDNAFDSPFQKHTEVLDEDDSWPMDEKLAEGVEWTFGIPFDREDSLTWSSAPTQSQKLEQLDHVSEDVPAPAVPNDTYALPASEREVPGSFCMEIEDYGEHDEAAVEEEPDIDPGKMTVTLVEPERSQSQLSLASSASSQSHVGFLGQASKLMSSVLGTGKKPKPEVKSLQRAAAAAKKEQEEKDKKAAVLKNMENRRQLVLQKKAEEEKARAVEQEKRLKEEAERRKREREEHTDKRPLKPTVKKDEDTTKKRKLAVESEKKSEIKKPMLKLNSGNSKSAFKPAPKPVPATEGKGKLMSKFNAQTPSKAPMLDDVSQPSQLLHSQMAARAKAQIEAATVPSESIELPDVPSEYSDSDDEDRKMKKAGELPLWAQSPELRQALENQATINPDDIFGPVPVLRMEEVFRTRASRFRARTSSANWVGADRLTQEEQTDYVRRMGYKSRFILNLPDEELASLERISFQVEQAHWFYEDFIREQNSKLPSLTLKKFSAMLFKACPLLHQWSHDHEQAFNTFMQYKTRVPVCGAIMLNETWEKCVLVKGWKASSGWGFPKGKINESEPQTTCAIREVLEETGYNLAGQVNPDDVIEMTIKEQKIAMYIVPGVPGDYPFKTKTRKEISRIDWFKLSDLPTWRRNSASPGKFYLISPFIGPLRSWIASHKPQGLAKKIRTKAAPFCPSSPIPEEHDANQESSSQSSSADNGDPQTPSPQYTQSSVHPVVHDDSQTMDTSIMDPHFARLLSSLTMSGMAKTESKEVQLSVSSKESDTPTPETFPSIGLRPTDREAPVSDPSHPPASDMPLRHTLSPRRPTPSSTHVTPSPSSSENRAMPANTSVPLVELSPAPSVRVSRRSSSIADISPYLKKHGPPPTSATHLKQLALLESVVGESTTMSRRLDQAEQNLQSSQRPPHHPHSLAPGFTFPPVADRTDVIYSSGSDGRQSVAGVLRPPAFMQPASSMVYDDPFKVRPRTSLAAHRPMMPLQSGSLGHGQMTTMMNGQTHPSIMPPHATPYSSFGLPLGPQPPIPYGAASLGYPPMYGPSSVPNSHLVPAPALSPRSPVMQTSYASQPMQSRNAATIALLTILNKGGVSNSGNAS</sequence>
<feature type="compositionally biased region" description="Polar residues" evidence="13">
    <location>
        <begin position="1419"/>
        <end position="1436"/>
    </location>
</feature>
<feature type="region of interest" description="Disordered" evidence="13">
    <location>
        <begin position="606"/>
        <end position="654"/>
    </location>
</feature>
<feature type="region of interest" description="Disordered" evidence="13">
    <location>
        <begin position="874"/>
        <end position="1015"/>
    </location>
</feature>
<keyword evidence="11" id="KW-0206">Cytoskeleton</keyword>
<feature type="region of interest" description="Disordered" evidence="13">
    <location>
        <begin position="518"/>
        <end position="572"/>
    </location>
</feature>
<dbReference type="GO" id="GO:0030145">
    <property type="term" value="F:manganese ion binding"/>
    <property type="evidence" value="ECO:0007669"/>
    <property type="project" value="InterPro"/>
</dbReference>
<dbReference type="GO" id="GO:0003723">
    <property type="term" value="F:RNA binding"/>
    <property type="evidence" value="ECO:0007669"/>
    <property type="project" value="UniProtKB-KW"/>
</dbReference>
<keyword evidence="16" id="KW-1185">Reference proteome</keyword>